<dbReference type="RefSeq" id="WP_164358180.1">
    <property type="nucleotide sequence ID" value="NZ_JAAGME010001046.1"/>
</dbReference>
<proteinExistence type="predicted"/>
<sequence>MTDASTDPRVGALLELTQGLLTRYTELASSVAGQLPGPVRAELVDHVQTVAQEARDRYAEIAAMPYQSAADRIEDYARQPGIDDAQRRILRGAVRVARGEQL</sequence>
<organism evidence="1 2">
    <name type="scientific">Streptomyces microflavus</name>
    <name type="common">Streptomyces lipmanii</name>
    <dbReference type="NCBI Taxonomy" id="1919"/>
    <lineage>
        <taxon>Bacteria</taxon>
        <taxon>Bacillati</taxon>
        <taxon>Actinomycetota</taxon>
        <taxon>Actinomycetes</taxon>
        <taxon>Kitasatosporales</taxon>
        <taxon>Streptomycetaceae</taxon>
        <taxon>Streptomyces</taxon>
    </lineage>
</organism>
<accession>A0A6N9VFP5</accession>
<comment type="caution">
    <text evidence="1">The sequence shown here is derived from an EMBL/GenBank/DDBJ whole genome shotgun (WGS) entry which is preliminary data.</text>
</comment>
<dbReference type="Proteomes" id="UP000471648">
    <property type="component" value="Unassembled WGS sequence"/>
</dbReference>
<evidence type="ECO:0000313" key="1">
    <source>
        <dbReference type="EMBL" id="NEB70292.1"/>
    </source>
</evidence>
<reference evidence="1 2" key="1">
    <citation type="submission" date="2020-01" db="EMBL/GenBank/DDBJ databases">
        <title>Insect and environment-associated Actinomycetes.</title>
        <authorList>
            <person name="Currrie C."/>
            <person name="Chevrette M."/>
            <person name="Carlson C."/>
            <person name="Stubbendieck R."/>
            <person name="Wendt-Pienkowski E."/>
        </authorList>
    </citation>
    <scope>NUCLEOTIDE SEQUENCE [LARGE SCALE GENOMIC DNA]</scope>
    <source>
        <strain evidence="1 2">SID14438</strain>
    </source>
</reference>
<name>A0A6N9VFP5_STRMI</name>
<protein>
    <submittedName>
        <fullName evidence="1">Uncharacterized protein</fullName>
    </submittedName>
</protein>
<dbReference type="EMBL" id="JAAGME010001046">
    <property type="protein sequence ID" value="NEB70292.1"/>
    <property type="molecule type" value="Genomic_DNA"/>
</dbReference>
<dbReference type="AlphaFoldDB" id="A0A6N9VFP5"/>
<gene>
    <name evidence="1" type="ORF">G3I39_25025</name>
</gene>
<evidence type="ECO:0000313" key="2">
    <source>
        <dbReference type="Proteomes" id="UP000471648"/>
    </source>
</evidence>